<evidence type="ECO:0000256" key="1">
    <source>
        <dbReference type="SAM" id="MobiDB-lite"/>
    </source>
</evidence>
<feature type="compositionally biased region" description="Pro residues" evidence="1">
    <location>
        <begin position="311"/>
        <end position="326"/>
    </location>
</feature>
<protein>
    <recommendedName>
        <fullName evidence="4">RNA-directed RNA polymerase</fullName>
    </recommendedName>
</protein>
<feature type="compositionally biased region" description="Gly residues" evidence="1">
    <location>
        <begin position="334"/>
        <end position="346"/>
    </location>
</feature>
<feature type="region of interest" description="Disordered" evidence="1">
    <location>
        <begin position="285"/>
        <end position="362"/>
    </location>
</feature>
<dbReference type="EMBL" id="CAUYUJ010002181">
    <property type="protein sequence ID" value="CAK0799589.1"/>
    <property type="molecule type" value="Genomic_DNA"/>
</dbReference>
<accession>A0ABN9Q2I2</accession>
<sequence>MATWGAALARAWDIASRAVSTRGGFEPAVRFAPGFGPFALAWGRRLVGVLGGLLIGTYFEQIANLAASLATGWEAELAAATGPRRAILLRLSDEGGAASDLLAAAGGVPRRGALASQLGPVGDDEFLRARLAVGFPERPVGSAMATLGFAERAGGAAAAGFATPLSRSPGPSPADPPAAEGLAIPLGERVCAAEGGGPPGPPQSEPLSPVGRRGAPRWRDPGTPIGGERSPQPGAWGRAAGAPPPVPAPPEAVVAGGAGPAAEGTMLPPGAGVVLSDMEPLLPALEAPPPPPTVGGERRARAARAGDGPPAMEPPPPALEALPRPPGATEFAGGAAGAGARAGAGAAGPAAGPPPSGPETRGARCACPWGAAAAAAAAAPLLPGAPGEVRDVHLPADWAYRIEQLPAQAMLHIPVPFQGSWSSLLVNSLRGVLSCCRRVRFAATSGPSPGGARPEHLKDLLTGRRWSAVNRLLRALGALIDGARWGVPAVAAGVRQHGGALVPGSAEEVLIHARRASGGVLQAGGHAPPAALDLDPRNAFPSLERDAIRAAVEEQAPNLLAWAEWRQADSIGVRLPCGELQHVDRGAGQGDPLGGAQCSPVLAKVAAEARAAVEAAGGWVFEARHMGDGQVVPPAWRADIFLRAVDAAAERALGDAGASRGTECARRTCKTPVSQAPARVLGASIGAGAVATPLSERTVGAAAARAALAPAGGARAELALARARLHACKAAHLARAAGPEIPVDALAAFDEEQEAALKRVLGGAPLAACRARAATGAADGGLGLRRATAVAPRAFIASRVEARPLVAAPRGGGLQAALARAVAAHVDEGPQSAFAIWCGMLPRNLAARAQCVSVQRVARAFDEAFGGPARPRAEATDWSAAVAPAGSGDPEFGDISAHRHQTQLCAIADDALLDEVVASSERRGSGPPCASWRSCGSAAQITLKLWQLHPARWLRPGEFATAVRVRLGAPIAEGVAVGALRGAEMDSEGQRALCCAEGASTRGRNKIRDAAHSLASLADGAACAEPLGLGCCEGMRREKLARCSTYLPELEREGVSYRPLIWSCRGQPRPETSAFPSTMASAAARRQGFAMGEPLPRQARGAIAVQLWRRAARVVHACLPRLCAREAAAALARGRAAVPAEELGRAADFDAVADDDAVDRYFWRTRDK</sequence>
<name>A0ABN9Q2I2_9DINO</name>
<keyword evidence="3" id="KW-1185">Reference proteome</keyword>
<evidence type="ECO:0008006" key="4">
    <source>
        <dbReference type="Google" id="ProtNLM"/>
    </source>
</evidence>
<reference evidence="2" key="1">
    <citation type="submission" date="2023-10" db="EMBL/GenBank/DDBJ databases">
        <authorList>
            <person name="Chen Y."/>
            <person name="Shah S."/>
            <person name="Dougan E. K."/>
            <person name="Thang M."/>
            <person name="Chan C."/>
        </authorList>
    </citation>
    <scope>NUCLEOTIDE SEQUENCE [LARGE SCALE GENOMIC DNA]</scope>
</reference>
<organism evidence="2 3">
    <name type="scientific">Prorocentrum cordatum</name>
    <dbReference type="NCBI Taxonomy" id="2364126"/>
    <lineage>
        <taxon>Eukaryota</taxon>
        <taxon>Sar</taxon>
        <taxon>Alveolata</taxon>
        <taxon>Dinophyceae</taxon>
        <taxon>Prorocentrales</taxon>
        <taxon>Prorocentraceae</taxon>
        <taxon>Prorocentrum</taxon>
    </lineage>
</organism>
<gene>
    <name evidence="2" type="ORF">PCOR1329_LOCUS7985</name>
</gene>
<proteinExistence type="predicted"/>
<evidence type="ECO:0000313" key="3">
    <source>
        <dbReference type="Proteomes" id="UP001189429"/>
    </source>
</evidence>
<dbReference type="Proteomes" id="UP001189429">
    <property type="component" value="Unassembled WGS sequence"/>
</dbReference>
<feature type="region of interest" description="Disordered" evidence="1">
    <location>
        <begin position="161"/>
        <end position="249"/>
    </location>
</feature>
<dbReference type="PROSITE" id="PS50890">
    <property type="entry name" value="PUA"/>
    <property type="match status" value="1"/>
</dbReference>
<evidence type="ECO:0000313" key="2">
    <source>
        <dbReference type="EMBL" id="CAK0799589.1"/>
    </source>
</evidence>
<comment type="caution">
    <text evidence="2">The sequence shown here is derived from an EMBL/GenBank/DDBJ whole genome shotgun (WGS) entry which is preliminary data.</text>
</comment>